<gene>
    <name evidence="2" type="ORF">AWB72_04238</name>
</gene>
<keyword evidence="3" id="KW-1185">Reference proteome</keyword>
<dbReference type="EMBL" id="FCNV02000010">
    <property type="protein sequence ID" value="SAL40469.1"/>
    <property type="molecule type" value="Genomic_DNA"/>
</dbReference>
<keyword evidence="2" id="KW-0808">Transferase</keyword>
<name>A0A658R252_9BURK</name>
<proteinExistence type="predicted"/>
<dbReference type="Pfam" id="PF13692">
    <property type="entry name" value="Glyco_trans_1_4"/>
    <property type="match status" value="1"/>
</dbReference>
<dbReference type="GO" id="GO:0016757">
    <property type="term" value="F:glycosyltransferase activity"/>
    <property type="evidence" value="ECO:0007669"/>
    <property type="project" value="UniProtKB-ARBA"/>
</dbReference>
<dbReference type="AlphaFoldDB" id="A0A658R252"/>
<dbReference type="RefSeq" id="WP_084592839.1">
    <property type="nucleotide sequence ID" value="NZ_FCNV02000010.1"/>
</dbReference>
<accession>A0A658R252</accession>
<organism evidence="2 3">
    <name type="scientific">Caballeronia concitans</name>
    <dbReference type="NCBI Taxonomy" id="1777133"/>
    <lineage>
        <taxon>Bacteria</taxon>
        <taxon>Pseudomonadati</taxon>
        <taxon>Pseudomonadota</taxon>
        <taxon>Betaproteobacteria</taxon>
        <taxon>Burkholderiales</taxon>
        <taxon>Burkholderiaceae</taxon>
        <taxon>Caballeronia</taxon>
    </lineage>
</organism>
<sequence length="429" mass="45314">MRVLQVVPTLTAGGAETLAAELALALERRGHQVAVALLAGARGPRGAELADRLEQAGIAVSGRALLSMRRPHGALSLARTVRAFKPDVMHSHLYAADVVLAGVNALTVRQRLIRTIHSTSIQGTRSRAGTWLLDRLYATSVACGARVADAYADYFQGAQKSAIVTVRNGVAHATDPALAKSDHTGPADAEAQRIDVRASLGIAPDAFMYVHVGSFHGRTLASAPKAHDVLLTAFAQLRAHAWASRAHLLLIGDGELRDAAQQLARTLRIHDHVTFAGVLDNVPRYLAACDAFVFPSRYEGLPVALIEACLAGLPTITSALPEIAEVFGEGTHPAAPVDDAHGLAAVMLDCLQDPDAARSRAVRTAEHIEREFSIDLCAARYEAHYASLGAPIAPRVAAACVLRARGAPVPCAPSSDPLAVSKQSHQDIL</sequence>
<reference evidence="2 3" key="1">
    <citation type="submission" date="2016-01" db="EMBL/GenBank/DDBJ databases">
        <authorList>
            <person name="Peeters C."/>
        </authorList>
    </citation>
    <scope>NUCLEOTIDE SEQUENCE [LARGE SCALE GENOMIC DNA]</scope>
    <source>
        <strain evidence="2">LMG 29315</strain>
    </source>
</reference>
<evidence type="ECO:0000313" key="3">
    <source>
        <dbReference type="Proteomes" id="UP000198263"/>
    </source>
</evidence>
<dbReference type="Pfam" id="PF13439">
    <property type="entry name" value="Glyco_transf_4"/>
    <property type="match status" value="1"/>
</dbReference>
<comment type="caution">
    <text evidence="2">The sequence shown here is derived from an EMBL/GenBank/DDBJ whole genome shotgun (WGS) entry which is preliminary data.</text>
</comment>
<protein>
    <submittedName>
        <fullName evidence="2">Group 1 glycosyl transferase</fullName>
    </submittedName>
</protein>
<dbReference type="SUPFAM" id="SSF53756">
    <property type="entry name" value="UDP-Glycosyltransferase/glycogen phosphorylase"/>
    <property type="match status" value="1"/>
</dbReference>
<evidence type="ECO:0000313" key="2">
    <source>
        <dbReference type="EMBL" id="SAL40469.1"/>
    </source>
</evidence>
<dbReference type="Proteomes" id="UP000198263">
    <property type="component" value="Unassembled WGS sequence"/>
</dbReference>
<dbReference type="PANTHER" id="PTHR12526">
    <property type="entry name" value="GLYCOSYLTRANSFERASE"/>
    <property type="match status" value="1"/>
</dbReference>
<evidence type="ECO:0000259" key="1">
    <source>
        <dbReference type="Pfam" id="PF13439"/>
    </source>
</evidence>
<feature type="domain" description="Glycosyltransferase subfamily 4-like N-terminal" evidence="1">
    <location>
        <begin position="13"/>
        <end position="171"/>
    </location>
</feature>
<dbReference type="PANTHER" id="PTHR12526:SF630">
    <property type="entry name" value="GLYCOSYLTRANSFERASE"/>
    <property type="match status" value="1"/>
</dbReference>
<dbReference type="OrthoDB" id="8994075at2"/>
<dbReference type="Gene3D" id="3.40.50.2000">
    <property type="entry name" value="Glycogen Phosphorylase B"/>
    <property type="match status" value="2"/>
</dbReference>
<dbReference type="InterPro" id="IPR028098">
    <property type="entry name" value="Glyco_trans_4-like_N"/>
</dbReference>